<protein>
    <submittedName>
        <fullName evidence="1">Uncharacterized protein</fullName>
    </submittedName>
</protein>
<proteinExistence type="predicted"/>
<dbReference type="EMBL" id="BAAAHB010000023">
    <property type="protein sequence ID" value="GAA0462529.1"/>
    <property type="molecule type" value="Genomic_DNA"/>
</dbReference>
<evidence type="ECO:0000313" key="1">
    <source>
        <dbReference type="EMBL" id="GAA0462529.1"/>
    </source>
</evidence>
<dbReference type="Proteomes" id="UP001499895">
    <property type="component" value="Unassembled WGS sequence"/>
</dbReference>
<organism evidence="1 2">
    <name type="scientific">Streptomyces stramineus</name>
    <dbReference type="NCBI Taxonomy" id="173861"/>
    <lineage>
        <taxon>Bacteria</taxon>
        <taxon>Bacillati</taxon>
        <taxon>Actinomycetota</taxon>
        <taxon>Actinomycetes</taxon>
        <taxon>Kitasatosporales</taxon>
        <taxon>Streptomycetaceae</taxon>
        <taxon>Streptomyces</taxon>
    </lineage>
</organism>
<sequence>MLKDITTSSKTHRYVRVQVDWETVRTGDVIDLGGRGFEVVDVVDVSDTVRGLRFRTGQSLTIHSATRLSAVRAVERR</sequence>
<keyword evidence="2" id="KW-1185">Reference proteome</keyword>
<name>A0ABN0ZYX3_9ACTN</name>
<comment type="caution">
    <text evidence="1">The sequence shown here is derived from an EMBL/GenBank/DDBJ whole genome shotgun (WGS) entry which is preliminary data.</text>
</comment>
<dbReference type="RefSeq" id="WP_344089757.1">
    <property type="nucleotide sequence ID" value="NZ_BAAAHB010000023.1"/>
</dbReference>
<reference evidence="1 2" key="1">
    <citation type="journal article" date="2019" name="Int. J. Syst. Evol. Microbiol.">
        <title>The Global Catalogue of Microorganisms (GCM) 10K type strain sequencing project: providing services to taxonomists for standard genome sequencing and annotation.</title>
        <authorList>
            <consortium name="The Broad Institute Genomics Platform"/>
            <consortium name="The Broad Institute Genome Sequencing Center for Infectious Disease"/>
            <person name="Wu L."/>
            <person name="Ma J."/>
        </authorList>
    </citation>
    <scope>NUCLEOTIDE SEQUENCE [LARGE SCALE GENOMIC DNA]</scope>
    <source>
        <strain evidence="1 2">JCM 10649</strain>
    </source>
</reference>
<gene>
    <name evidence="1" type="ORF">GCM10009544_26260</name>
</gene>
<evidence type="ECO:0000313" key="2">
    <source>
        <dbReference type="Proteomes" id="UP001499895"/>
    </source>
</evidence>
<accession>A0ABN0ZYX3</accession>